<dbReference type="PROSITE" id="PS50010">
    <property type="entry name" value="DH_2"/>
    <property type="match status" value="1"/>
</dbReference>
<dbReference type="InterPro" id="IPR035899">
    <property type="entry name" value="DBL_dom_sf"/>
</dbReference>
<dbReference type="SUPFAM" id="SSF50044">
    <property type="entry name" value="SH3-domain"/>
    <property type="match status" value="7"/>
</dbReference>
<evidence type="ECO:0000259" key="6">
    <source>
        <dbReference type="PROSITE" id="PS50010"/>
    </source>
</evidence>
<evidence type="ECO:0000256" key="2">
    <source>
        <dbReference type="PROSITE-ProRule" id="PRU00192"/>
    </source>
</evidence>
<dbReference type="Proteomes" id="UP000318571">
    <property type="component" value="Chromosome 9"/>
</dbReference>
<feature type="compositionally biased region" description="Pro residues" evidence="4">
    <location>
        <begin position="838"/>
        <end position="849"/>
    </location>
</feature>
<dbReference type="InterPro" id="IPR051492">
    <property type="entry name" value="Dynamin-Rho_GEF"/>
</dbReference>
<keyword evidence="3" id="KW-0175">Coiled coil</keyword>
<feature type="domain" description="SH3" evidence="5">
    <location>
        <begin position="608"/>
        <end position="668"/>
    </location>
</feature>
<reference evidence="7 8" key="1">
    <citation type="journal article" date="2018" name="Nat. Ecol. Evol.">
        <title>Genomic signatures of mitonuclear coevolution across populations of Tigriopus californicus.</title>
        <authorList>
            <person name="Barreto F.S."/>
            <person name="Watson E.T."/>
            <person name="Lima T.G."/>
            <person name="Willett C.S."/>
            <person name="Edmands S."/>
            <person name="Li W."/>
            <person name="Burton R.S."/>
        </authorList>
    </citation>
    <scope>NUCLEOTIDE SEQUENCE [LARGE SCALE GENOMIC DNA]</scope>
    <source>
        <strain evidence="7 8">San Diego</strain>
    </source>
</reference>
<dbReference type="Gene3D" id="2.30.30.40">
    <property type="entry name" value="SH3 Domains"/>
    <property type="match status" value="7"/>
</dbReference>
<feature type="domain" description="DH" evidence="6">
    <location>
        <begin position="1250"/>
        <end position="1437"/>
    </location>
</feature>
<feature type="domain" description="SH3" evidence="5">
    <location>
        <begin position="139"/>
        <end position="198"/>
    </location>
</feature>
<feature type="region of interest" description="Disordered" evidence="4">
    <location>
        <begin position="1944"/>
        <end position="1981"/>
    </location>
</feature>
<feature type="region of interest" description="Disordered" evidence="4">
    <location>
        <begin position="1847"/>
        <end position="1868"/>
    </location>
</feature>
<dbReference type="Pfam" id="PF00621">
    <property type="entry name" value="RhoGEF"/>
    <property type="match status" value="1"/>
</dbReference>
<accession>A0A553NZ09</accession>
<dbReference type="Pfam" id="PF14604">
    <property type="entry name" value="SH3_9"/>
    <property type="match status" value="1"/>
</dbReference>
<feature type="compositionally biased region" description="Basic and acidic residues" evidence="4">
    <location>
        <begin position="1754"/>
        <end position="1764"/>
    </location>
</feature>
<feature type="compositionally biased region" description="Polar residues" evidence="4">
    <location>
        <begin position="818"/>
        <end position="836"/>
    </location>
</feature>
<dbReference type="SUPFAM" id="SSF103657">
    <property type="entry name" value="BAR/IMD domain-like"/>
    <property type="match status" value="1"/>
</dbReference>
<feature type="region of interest" description="Disordered" evidence="4">
    <location>
        <begin position="810"/>
        <end position="1020"/>
    </location>
</feature>
<dbReference type="PRINTS" id="PR00499">
    <property type="entry name" value="P67PHOX"/>
</dbReference>
<dbReference type="Pfam" id="PF07653">
    <property type="entry name" value="SH3_2"/>
    <property type="match status" value="1"/>
</dbReference>
<gene>
    <name evidence="7" type="ORF">TCAL_05432</name>
</gene>
<feature type="compositionally biased region" description="Polar residues" evidence="4">
    <location>
        <begin position="1060"/>
        <end position="1076"/>
    </location>
</feature>
<dbReference type="SMART" id="SM00326">
    <property type="entry name" value="SH3"/>
    <property type="match status" value="7"/>
</dbReference>
<evidence type="ECO:0008006" key="9">
    <source>
        <dbReference type="Google" id="ProtNLM"/>
    </source>
</evidence>
<dbReference type="Gene3D" id="1.20.1270.60">
    <property type="entry name" value="Arfaptin homology (AH) domain/BAR domain"/>
    <property type="match status" value="1"/>
</dbReference>
<dbReference type="GO" id="GO:0005737">
    <property type="term" value="C:cytoplasm"/>
    <property type="evidence" value="ECO:0007669"/>
    <property type="project" value="TreeGrafter"/>
</dbReference>
<dbReference type="Pfam" id="PF00018">
    <property type="entry name" value="SH3_1"/>
    <property type="match status" value="2"/>
</dbReference>
<feature type="compositionally biased region" description="Acidic residues" evidence="4">
    <location>
        <begin position="926"/>
        <end position="936"/>
    </location>
</feature>
<dbReference type="SUPFAM" id="SSF48065">
    <property type="entry name" value="DBL homology domain (DH-domain)"/>
    <property type="match status" value="1"/>
</dbReference>
<dbReference type="PROSITE" id="PS50002">
    <property type="entry name" value="SH3"/>
    <property type="match status" value="6"/>
</dbReference>
<feature type="compositionally biased region" description="Basic and acidic residues" evidence="4">
    <location>
        <begin position="883"/>
        <end position="908"/>
    </location>
</feature>
<feature type="domain" description="SH3" evidence="5">
    <location>
        <begin position="66"/>
        <end position="126"/>
    </location>
</feature>
<feature type="region of interest" description="Disordered" evidence="4">
    <location>
        <begin position="433"/>
        <end position="453"/>
    </location>
</feature>
<dbReference type="PANTHER" id="PTHR22834">
    <property type="entry name" value="NUCLEAR FUSION PROTEIN FUS2"/>
    <property type="match status" value="1"/>
</dbReference>
<feature type="coiled-coil region" evidence="3">
    <location>
        <begin position="1172"/>
        <end position="1264"/>
    </location>
</feature>
<feature type="region of interest" description="Disordered" evidence="4">
    <location>
        <begin position="1686"/>
        <end position="1823"/>
    </location>
</feature>
<feature type="compositionally biased region" description="Basic and acidic residues" evidence="4">
    <location>
        <begin position="1798"/>
        <end position="1807"/>
    </location>
</feature>
<dbReference type="Gene3D" id="1.20.900.10">
    <property type="entry name" value="Dbl homology (DH) domain"/>
    <property type="match status" value="1"/>
</dbReference>
<comment type="caution">
    <text evidence="7">The sequence shown here is derived from an EMBL/GenBank/DDBJ whole genome shotgun (WGS) entry which is preliminary data.</text>
</comment>
<feature type="compositionally biased region" description="Basic and acidic residues" evidence="4">
    <location>
        <begin position="778"/>
        <end position="795"/>
    </location>
</feature>
<evidence type="ECO:0000259" key="5">
    <source>
        <dbReference type="PROSITE" id="PS50002"/>
    </source>
</evidence>
<keyword evidence="1 2" id="KW-0728">SH3 domain</keyword>
<sequence>MKPGDVARVIRDFLTTQEDELCLVAGDYVQIVSMLDRHWALGRHNLRQGRIPTSHITPEDIGQLPDHTRLFVASSTFEPEQEGDLALTPGTLVIGYETVDDHWLRGSSLGGNHGTFPPAYCWELDATNYVPAQAAQRHMVEKYAQVVHSLQAQLAEEIDLVAGEIVKIVEIIDRDWYRGEARGQTGIFPASFVKIVDAFPGDTPKAEANVKPYVEANQHKGNEYMNTRNTFEVMEKGLKSMGQQSMLKSVINGLDVKLSDSLASNPFTVPPIELKSEKIAQELLQDDYFKQNLPSSYGSVSLTPPLEQDYDVEQSVFGGDVARCSQGFMEMSNHLRGITGKYGSLNAPEERKLLSNPDYNKVSENLRKNTQSMQRISSPSVMDRSASMAHYNRFTDNMKVFETEPITQDGSQRQRPNLERYSRLSEQFNLLKRGHPTDPERFKSQSSSLMSAPDYNRMDQNLGVFKKPRAATPTKQKTDDLLADDSESFRYQNITCESVGYTMNEVNVKPYAITRFNFVAEFDSELGFAAGEMVYLHRYVDNEWLEGEIDNQVGMFPIHYVNIIVDCNQDDSRLGKGTEPPFGSDGNSTTTSSEVFKSTAVTVHENLDPDSYHRVLYNFHAQIDGDITVAEGEVVRIKEKQSSDWVEVENSAGEVGVMPGNHLDPASEFDGRAQFDIERLINYKNLKEHSTLDTLPHKTAVNPDLKFFDPLCSPDNEMMKIEQEMERKAKEPVIKKLEERKARSATNPFWSHRNNMVQIEPKQPKDIESLIHTNLTKLRSDSPNRGDTIDATFHSREKIQISQMVLDELRGKRRSEESSPQIDANLSPTDSETAMENQPPPAFTPPPKIPAKSIKKRPAPPKPNKPSTLAVKSNQPPPVPPPPRKDEPLYSRIHKLERGQSVLKREPPQRPPGPFLKHSVSLPASTDEETIPEETSDEIRGANLMTIEVDIHNGHAYDTPDDDGRSLASPYDETPTNENQRTILPAETQPSHGQGGYKKSPMSPSHGPSFPPPKVASLPCRSDSVASSIKTRSVFYNSVASDRGDSPVALASLNHSYETLNMSDSGSNHEASSNSMMGPPPTRRLPHRPAPPVPVREQFERSKEILFNNPKRKLDLRIPGHKKNLRFRKIHSLKRQILIKEKLLEDPSIPKEQLLRELDMYQEIAVAKGQEYDHLNLKMDHCQESIETLSDEIQRLQACLADEELKLEEDAIEENRRKAEDESRRSQLAVQQREDFKRKKEEKIKKNKAQRVNVIRELVQTEREFCRDLKLTWQAFGLDTPEILEQRGIDVNVLFGNLREVTEVSEEFLKSLTDETEIHTNVGEQLIGKCFLQFADQMKKVYTDYCINNDKAEQALEKYEQVVEIQSVLQKGVEVLQAQVSCFNIGSILIKPVQRILKYPLILNELIKCTEDDHLDRSDLLKAVQLMGEVASFINESKRRKDIGPFKLIQKRQDKHLDYTASLQKYEKNKDPLRSKPMLDDKEKSRSTYDVLNSQLVEELPKLLHFGTKLFAKCLAEFVQLRKLFIGRVTRELLSLMDLPLLANTSGDILEVFLAKHALVCNQLGRFSFSSKAFKPEDKKKLAVGLNSSHGPALGQVNVTPQSAGIRTFLRGKYAAAKLFQAKEMYTPKNQLDIGVNAGDLVGVVQQKDPMGNRNRWFVDNGITQGFLPSCVLNSIGENDIEAQNEAESLTDRHPPSQTEPNHAYDDVADESEEPHHLDAPPAVKEDAPSSPPEEGFQPSRKAPPVPKQFNKSFENHGDNDKGQQLDNDDQNPEIVHSDKSDIRRCQDTSVSETTNYYHDKAKEDKTSIGPTSEKPSNNYGYDDLTASEVASQQSQDLSPIYEEIHGGSRSTVSTSSSSTSSGGAQGARGAQGKFHFSLYAFTATDSTMLSVKRGQVVRVIQVTLGEWWYVENREGLRGYVPHLYLKEYPCGVPQISTNAEIESQARGNDDAPKISVLTQSGPSTGADKEENQGNQPVNDK</sequence>
<dbReference type="EMBL" id="VCGU01000009">
    <property type="protein sequence ID" value="TRY70676.1"/>
    <property type="molecule type" value="Genomic_DNA"/>
</dbReference>
<evidence type="ECO:0000313" key="8">
    <source>
        <dbReference type="Proteomes" id="UP000318571"/>
    </source>
</evidence>
<dbReference type="InterPro" id="IPR001452">
    <property type="entry name" value="SH3_domain"/>
</dbReference>
<feature type="compositionally biased region" description="Polar residues" evidence="4">
    <location>
        <begin position="974"/>
        <end position="992"/>
    </location>
</feature>
<dbReference type="PANTHER" id="PTHR22834:SF20">
    <property type="entry name" value="SH3 DOMAIN-CONTAINING PROTEIN"/>
    <property type="match status" value="1"/>
</dbReference>
<dbReference type="SMART" id="SM00325">
    <property type="entry name" value="RhoGEF"/>
    <property type="match status" value="1"/>
</dbReference>
<feature type="domain" description="SH3" evidence="5">
    <location>
        <begin position="507"/>
        <end position="566"/>
    </location>
</feature>
<dbReference type="GO" id="GO:0005085">
    <property type="term" value="F:guanyl-nucleotide exchange factor activity"/>
    <property type="evidence" value="ECO:0007669"/>
    <property type="project" value="InterPro"/>
</dbReference>
<feature type="compositionally biased region" description="Low complexity" evidence="4">
    <location>
        <begin position="1848"/>
        <end position="1868"/>
    </location>
</feature>
<feature type="compositionally biased region" description="Basic and acidic residues" evidence="4">
    <location>
        <begin position="1776"/>
        <end position="1787"/>
    </location>
</feature>
<evidence type="ECO:0000256" key="4">
    <source>
        <dbReference type="SAM" id="MobiDB-lite"/>
    </source>
</evidence>
<protein>
    <recommendedName>
        <fullName evidence="9">Dynamin-binding protein</fullName>
    </recommendedName>
</protein>
<keyword evidence="8" id="KW-1185">Reference proteome</keyword>
<feature type="compositionally biased region" description="Pro residues" evidence="4">
    <location>
        <begin position="1078"/>
        <end position="1088"/>
    </location>
</feature>
<feature type="compositionally biased region" description="Polar residues" evidence="4">
    <location>
        <begin position="1809"/>
        <end position="1820"/>
    </location>
</feature>
<dbReference type="InterPro" id="IPR036028">
    <property type="entry name" value="SH3-like_dom_sf"/>
</dbReference>
<dbReference type="CDD" id="cd00160">
    <property type="entry name" value="RhoGEF"/>
    <property type="match status" value="1"/>
</dbReference>
<feature type="compositionally biased region" description="Polar residues" evidence="4">
    <location>
        <begin position="1788"/>
        <end position="1797"/>
    </location>
</feature>
<evidence type="ECO:0000256" key="1">
    <source>
        <dbReference type="ARBA" id="ARBA00022443"/>
    </source>
</evidence>
<dbReference type="InterPro" id="IPR000219">
    <property type="entry name" value="DH_dom"/>
</dbReference>
<evidence type="ECO:0000256" key="3">
    <source>
        <dbReference type="SAM" id="Coils"/>
    </source>
</evidence>
<dbReference type="InterPro" id="IPR027267">
    <property type="entry name" value="AH/BAR_dom_sf"/>
</dbReference>
<feature type="domain" description="SH3" evidence="5">
    <location>
        <begin position="2"/>
        <end position="61"/>
    </location>
</feature>
<dbReference type="CDD" id="cd00174">
    <property type="entry name" value="SH3"/>
    <property type="match status" value="3"/>
</dbReference>
<dbReference type="OMA" id="NDSIMAY"/>
<feature type="domain" description="SH3" evidence="5">
    <location>
        <begin position="1871"/>
        <end position="1931"/>
    </location>
</feature>
<feature type="compositionally biased region" description="Basic and acidic residues" evidence="4">
    <location>
        <begin position="1714"/>
        <end position="1728"/>
    </location>
</feature>
<feature type="region of interest" description="Disordered" evidence="4">
    <location>
        <begin position="774"/>
        <end position="795"/>
    </location>
</feature>
<proteinExistence type="predicted"/>
<organism evidence="7 8">
    <name type="scientific">Tigriopus californicus</name>
    <name type="common">Marine copepod</name>
    <dbReference type="NCBI Taxonomy" id="6832"/>
    <lineage>
        <taxon>Eukaryota</taxon>
        <taxon>Metazoa</taxon>
        <taxon>Ecdysozoa</taxon>
        <taxon>Arthropoda</taxon>
        <taxon>Crustacea</taxon>
        <taxon>Multicrustacea</taxon>
        <taxon>Hexanauplia</taxon>
        <taxon>Copepoda</taxon>
        <taxon>Harpacticoida</taxon>
        <taxon>Harpacticidae</taxon>
        <taxon>Tigriopus</taxon>
    </lineage>
</organism>
<evidence type="ECO:0000313" key="7">
    <source>
        <dbReference type="EMBL" id="TRY70676.1"/>
    </source>
</evidence>
<feature type="region of interest" description="Disordered" evidence="4">
    <location>
        <begin position="1060"/>
        <end position="1088"/>
    </location>
</feature>
<name>A0A553NZ09_TIGCA</name>
<dbReference type="STRING" id="6832.A0A553NZ09"/>